<name>A0A2T5P503_9PSED</name>
<protein>
    <submittedName>
        <fullName evidence="3">Uncharacterized protein</fullName>
    </submittedName>
</protein>
<dbReference type="AlphaFoldDB" id="A0A2T5P503"/>
<proteinExistence type="predicted"/>
<sequence length="104" mass="11291">MNTPRYLVALLWHWLPPFVLGFTAAFALLVYFAGQQNDAMVDAYKSAVSQLVKACNPPAPLGASEVKDTPASRTRSTDGEASEHRTGEDVAQRILDPPPTIQPP</sequence>
<evidence type="ECO:0000313" key="3">
    <source>
        <dbReference type="EMBL" id="PTU72801.1"/>
    </source>
</evidence>
<comment type="caution">
    <text evidence="3">The sequence shown here is derived from an EMBL/GenBank/DDBJ whole genome shotgun (WGS) entry which is preliminary data.</text>
</comment>
<keyword evidence="2" id="KW-1133">Transmembrane helix</keyword>
<dbReference type="Proteomes" id="UP000244064">
    <property type="component" value="Unassembled WGS sequence"/>
</dbReference>
<keyword evidence="4" id="KW-1185">Reference proteome</keyword>
<keyword evidence="2" id="KW-0472">Membrane</keyword>
<accession>A0A2T5P503</accession>
<reference evidence="3 4" key="1">
    <citation type="submission" date="2018-04" db="EMBL/GenBank/DDBJ databases">
        <title>Pseudomonas sp. nov., isolated from mangrove soil.</title>
        <authorList>
            <person name="Chen C."/>
        </authorList>
    </citation>
    <scope>NUCLEOTIDE SEQUENCE [LARGE SCALE GENOMIC DNA]</scope>
    <source>
        <strain evidence="3 4">TC-11</strain>
    </source>
</reference>
<evidence type="ECO:0000256" key="1">
    <source>
        <dbReference type="SAM" id="MobiDB-lite"/>
    </source>
</evidence>
<feature type="region of interest" description="Disordered" evidence="1">
    <location>
        <begin position="59"/>
        <end position="104"/>
    </location>
</feature>
<evidence type="ECO:0000256" key="2">
    <source>
        <dbReference type="SAM" id="Phobius"/>
    </source>
</evidence>
<evidence type="ECO:0000313" key="4">
    <source>
        <dbReference type="Proteomes" id="UP000244064"/>
    </source>
</evidence>
<keyword evidence="2" id="KW-0812">Transmembrane</keyword>
<dbReference type="OrthoDB" id="7013063at2"/>
<feature type="transmembrane region" description="Helical" evidence="2">
    <location>
        <begin position="12"/>
        <end position="33"/>
    </location>
</feature>
<dbReference type="RefSeq" id="WP_108109343.1">
    <property type="nucleotide sequence ID" value="NZ_QASN01000022.1"/>
</dbReference>
<dbReference type="EMBL" id="QASN01000022">
    <property type="protein sequence ID" value="PTU72801.1"/>
    <property type="molecule type" value="Genomic_DNA"/>
</dbReference>
<organism evidence="3 4">
    <name type="scientific">Pseudomonas mangrovi</name>
    <dbReference type="NCBI Taxonomy" id="2161748"/>
    <lineage>
        <taxon>Bacteria</taxon>
        <taxon>Pseudomonadati</taxon>
        <taxon>Pseudomonadota</taxon>
        <taxon>Gammaproteobacteria</taxon>
        <taxon>Pseudomonadales</taxon>
        <taxon>Pseudomonadaceae</taxon>
        <taxon>Pseudomonas</taxon>
    </lineage>
</organism>
<gene>
    <name evidence="3" type="ORF">DBO85_18805</name>
</gene>
<feature type="compositionally biased region" description="Basic and acidic residues" evidence="1">
    <location>
        <begin position="65"/>
        <end position="91"/>
    </location>
</feature>